<evidence type="ECO:0000259" key="5">
    <source>
        <dbReference type="PROSITE" id="PS51730"/>
    </source>
</evidence>
<evidence type="ECO:0000256" key="3">
    <source>
        <dbReference type="HAMAP-Rule" id="MF_03130"/>
    </source>
</evidence>
<accession>A0A8X6HCV9</accession>
<comment type="function">
    <text evidence="3">Specifically acetylates 'Lys-40' in alpha-tubulin on the lumenal side of microtubules. Promotes microtubule destabilization and accelerates microtubule dynamics; this activity may be independent of acetylation activity. Acetylates alpha-tubulin with a slow enzymatic rate, due to a catalytic site that is not optimized for acetyl transfer. Enters the microtubule through each end and diffuses quickly throughout the lumen of microtubules. Acetylates only long/old microtubules because of its slow acetylation rate since it does not have time to act on dynamically unstable microtubules before the enzyme is released.</text>
</comment>
<dbReference type="EMBL" id="BMAO01007943">
    <property type="protein sequence ID" value="GFR19655.1"/>
    <property type="molecule type" value="Genomic_DNA"/>
</dbReference>
<dbReference type="InterPro" id="IPR007965">
    <property type="entry name" value="GNAT_ATAT"/>
</dbReference>
<organism evidence="6 7">
    <name type="scientific">Trichonephila clavata</name>
    <name type="common">Joro spider</name>
    <name type="synonym">Nephila clavata</name>
    <dbReference type="NCBI Taxonomy" id="2740835"/>
    <lineage>
        <taxon>Eukaryota</taxon>
        <taxon>Metazoa</taxon>
        <taxon>Ecdysozoa</taxon>
        <taxon>Arthropoda</taxon>
        <taxon>Chelicerata</taxon>
        <taxon>Arachnida</taxon>
        <taxon>Araneae</taxon>
        <taxon>Araneomorphae</taxon>
        <taxon>Entelegynae</taxon>
        <taxon>Araneoidea</taxon>
        <taxon>Nephilidae</taxon>
        <taxon>Trichonephila</taxon>
    </lineage>
</organism>
<keyword evidence="7" id="KW-1185">Reference proteome</keyword>
<name>A0A8X6HCV9_TRICU</name>
<dbReference type="EC" id="2.3.1.108" evidence="3"/>
<feature type="compositionally biased region" description="Polar residues" evidence="4">
    <location>
        <begin position="274"/>
        <end position="290"/>
    </location>
</feature>
<comment type="caution">
    <text evidence="3">Lacks conserved residue(s) required for the propagation of feature annotation.</text>
</comment>
<evidence type="ECO:0000256" key="1">
    <source>
        <dbReference type="ARBA" id="ARBA00022679"/>
    </source>
</evidence>
<feature type="region of interest" description="Disordered" evidence="4">
    <location>
        <begin position="235"/>
        <end position="261"/>
    </location>
</feature>
<dbReference type="PANTHER" id="PTHR12327:SF0">
    <property type="entry name" value="ALPHA-TUBULIN N-ACETYLTRANSFERASE 1"/>
    <property type="match status" value="1"/>
</dbReference>
<dbReference type="GO" id="GO:0005874">
    <property type="term" value="C:microtubule"/>
    <property type="evidence" value="ECO:0007669"/>
    <property type="project" value="InterPro"/>
</dbReference>
<comment type="similarity">
    <text evidence="3">Belongs to the acetyltransferase ATAT1 family.</text>
</comment>
<keyword evidence="1 3" id="KW-0808">Transferase</keyword>
<evidence type="ECO:0000313" key="6">
    <source>
        <dbReference type="EMBL" id="GFR19655.1"/>
    </source>
</evidence>
<evidence type="ECO:0000256" key="2">
    <source>
        <dbReference type="ARBA" id="ARBA00023315"/>
    </source>
</evidence>
<gene>
    <name evidence="6" type="primary">ATAT1</name>
    <name evidence="6" type="ORF">TNCT_681871</name>
</gene>
<dbReference type="PANTHER" id="PTHR12327">
    <property type="entry name" value="ALPHA-TUBULIN N-ACETYLTRANSFERASE 1"/>
    <property type="match status" value="1"/>
</dbReference>
<proteinExistence type="inferred from homology"/>
<reference evidence="6" key="1">
    <citation type="submission" date="2020-07" db="EMBL/GenBank/DDBJ databases">
        <title>Multicomponent nature underlies the extraordinary mechanical properties of spider dragline silk.</title>
        <authorList>
            <person name="Kono N."/>
            <person name="Nakamura H."/>
            <person name="Mori M."/>
            <person name="Yoshida Y."/>
            <person name="Ohtoshi R."/>
            <person name="Malay A.D."/>
            <person name="Moran D.A.P."/>
            <person name="Tomita M."/>
            <person name="Numata K."/>
            <person name="Arakawa K."/>
        </authorList>
    </citation>
    <scope>NUCLEOTIDE SEQUENCE</scope>
</reference>
<dbReference type="Pfam" id="PF05301">
    <property type="entry name" value="Acetyltransf_16"/>
    <property type="match status" value="1"/>
</dbReference>
<dbReference type="OrthoDB" id="447510at2759"/>
<sequence length="392" mass="44529">MEFPFDLNDIIPGRITVLESKDSSSDILIYDLESKHDSSTKDSNGRWTFIQTSNTPWDIKIKKRKEQLELILDEMGIASAKAQNLQSPITTLKKFINSSQQRIYTIRDVNESRSIIGMLKVGIKRLFVCDDVGAYHEVDPVCLLDFYIHESKQRCGFGHELFNAMLKAEGLEPSKLAIDRPSFKCLAFLEKHYNLKQPLQQNNNFVIYAGFLADRPNKRPPIFLYNGKVLDKASTNSTKLKSQSQSTNSARSDSALSSIKVPVSQNEMKSKTFYSSTGGLLNRNDSPSSNDCHRRKKAQDPNMLNCRQTVNSYWNKGERNWGVQEALHSYPTADSESHGWCNKSSNCEDLTPINTVSESIQRKWTNQLQSSWNIFGVKPPDYSSVHKNALKQ</sequence>
<dbReference type="AlphaFoldDB" id="A0A8X6HCV9"/>
<dbReference type="GO" id="GO:0048666">
    <property type="term" value="P:neuron development"/>
    <property type="evidence" value="ECO:0007669"/>
    <property type="project" value="UniProtKB-UniRule"/>
</dbReference>
<dbReference type="HAMAP" id="MF_03130">
    <property type="entry name" value="mec17"/>
    <property type="match status" value="1"/>
</dbReference>
<dbReference type="Proteomes" id="UP000887116">
    <property type="component" value="Unassembled WGS sequence"/>
</dbReference>
<dbReference type="InterPro" id="IPR038746">
    <property type="entry name" value="Atat"/>
</dbReference>
<comment type="catalytic activity">
    <reaction evidence="3">
        <text>L-lysyl-[alpha-tubulin] + acetyl-CoA = N(6)-acetyl-L-lysyl-[alpha-tubulin] + CoA + H(+)</text>
        <dbReference type="Rhea" id="RHEA:15277"/>
        <dbReference type="Rhea" id="RHEA-COMP:11278"/>
        <dbReference type="Rhea" id="RHEA-COMP:11279"/>
        <dbReference type="ChEBI" id="CHEBI:15378"/>
        <dbReference type="ChEBI" id="CHEBI:29969"/>
        <dbReference type="ChEBI" id="CHEBI:57287"/>
        <dbReference type="ChEBI" id="CHEBI:57288"/>
        <dbReference type="ChEBI" id="CHEBI:61930"/>
        <dbReference type="EC" id="2.3.1.108"/>
    </reaction>
</comment>
<feature type="binding site" evidence="3">
    <location>
        <begin position="146"/>
        <end position="159"/>
    </location>
    <ligand>
        <name>acetyl-CoA</name>
        <dbReference type="ChEBI" id="CHEBI:57288"/>
    </ligand>
</feature>
<protein>
    <recommendedName>
        <fullName evidence="3">Alpha-tubulin N-acetyltransferase</fullName>
        <shortName evidence="3">Alpha-TAT</shortName>
        <shortName evidence="3">TAT</shortName>
        <ecNumber evidence="3">2.3.1.108</ecNumber>
    </recommendedName>
    <alternativeName>
        <fullName evidence="3">Acetyltransferase mec-17 homolog</fullName>
    </alternativeName>
</protein>
<dbReference type="Gene3D" id="3.40.630.30">
    <property type="match status" value="1"/>
</dbReference>
<evidence type="ECO:0000313" key="7">
    <source>
        <dbReference type="Proteomes" id="UP000887116"/>
    </source>
</evidence>
<feature type="site" description="Crucial for catalytic activity" evidence="3">
    <location>
        <position position="83"/>
    </location>
</feature>
<keyword evidence="2 3" id="KW-0012">Acyltransferase</keyword>
<feature type="domain" description="N-acetyltransferase" evidence="5">
    <location>
        <begin position="1"/>
        <end position="212"/>
    </location>
</feature>
<dbReference type="GO" id="GO:0070507">
    <property type="term" value="P:regulation of microtubule cytoskeleton organization"/>
    <property type="evidence" value="ECO:0007669"/>
    <property type="project" value="UniProtKB-UniRule"/>
</dbReference>
<comment type="caution">
    <text evidence="6">The sequence shown here is derived from an EMBL/GenBank/DDBJ whole genome shotgun (WGS) entry which is preliminary data.</text>
</comment>
<evidence type="ECO:0000256" key="4">
    <source>
        <dbReference type="SAM" id="MobiDB-lite"/>
    </source>
</evidence>
<dbReference type="GO" id="GO:0019799">
    <property type="term" value="F:tubulin N-acetyltransferase activity"/>
    <property type="evidence" value="ECO:0007669"/>
    <property type="project" value="UniProtKB-UniRule"/>
</dbReference>
<feature type="region of interest" description="Disordered" evidence="4">
    <location>
        <begin position="274"/>
        <end position="299"/>
    </location>
</feature>
<dbReference type="PROSITE" id="PS51730">
    <property type="entry name" value="GNAT_ATAT"/>
    <property type="match status" value="1"/>
</dbReference>